<reference evidence="1 2" key="1">
    <citation type="submission" date="2021-03" db="EMBL/GenBank/DDBJ databases">
        <title>Sequencing the genomes of 1000 actinobacteria strains.</title>
        <authorList>
            <person name="Klenk H.-P."/>
        </authorList>
    </citation>
    <scope>NUCLEOTIDE SEQUENCE [LARGE SCALE GENOMIC DNA]</scope>
    <source>
        <strain evidence="1 2">DSM 18824</strain>
    </source>
</reference>
<organism evidence="1 2">
    <name type="scientific">Kribbella aluminosa</name>
    <dbReference type="NCBI Taxonomy" id="416017"/>
    <lineage>
        <taxon>Bacteria</taxon>
        <taxon>Bacillati</taxon>
        <taxon>Actinomycetota</taxon>
        <taxon>Actinomycetes</taxon>
        <taxon>Propionibacteriales</taxon>
        <taxon>Kribbellaceae</taxon>
        <taxon>Kribbella</taxon>
    </lineage>
</organism>
<dbReference type="RefSeq" id="WP_209696974.1">
    <property type="nucleotide sequence ID" value="NZ_JAGINT010000002.1"/>
</dbReference>
<gene>
    <name evidence="1" type="ORF">JOF29_005225</name>
</gene>
<name>A0ABS4UR84_9ACTN</name>
<dbReference type="Proteomes" id="UP000755585">
    <property type="component" value="Unassembled WGS sequence"/>
</dbReference>
<sequence>MEGPGGDHHTFAVTGLEVLGEVPIEIGRGGRFGVDGLPGEAAGHSRFGAVVVPGGGRKKHSPFPEALNDIVTTSVSSALFANYAEINNGLSHLIGAGWTSYDVVELPGPFRSALLVWVDVSWAGIEPETEIPIEVIAELITPSKTATFSETATMIITPTERDGFHRAAFPFPVAGTLHDAGLHVLDVSCNTGARLGQYLNVGIKPSPEQPTS</sequence>
<accession>A0ABS4UR84</accession>
<keyword evidence="2" id="KW-1185">Reference proteome</keyword>
<evidence type="ECO:0000313" key="2">
    <source>
        <dbReference type="Proteomes" id="UP000755585"/>
    </source>
</evidence>
<proteinExistence type="predicted"/>
<comment type="caution">
    <text evidence="1">The sequence shown here is derived from an EMBL/GenBank/DDBJ whole genome shotgun (WGS) entry which is preliminary data.</text>
</comment>
<dbReference type="EMBL" id="JAGINT010000002">
    <property type="protein sequence ID" value="MBP2354115.1"/>
    <property type="molecule type" value="Genomic_DNA"/>
</dbReference>
<protein>
    <submittedName>
        <fullName evidence="1">Uncharacterized protein</fullName>
    </submittedName>
</protein>
<evidence type="ECO:0000313" key="1">
    <source>
        <dbReference type="EMBL" id="MBP2354115.1"/>
    </source>
</evidence>